<protein>
    <submittedName>
        <fullName evidence="2">MoaD/ThiS family protein</fullName>
    </submittedName>
</protein>
<dbReference type="InterPro" id="IPR016155">
    <property type="entry name" value="Mopterin_synth/thiamin_S_b"/>
</dbReference>
<name>A0A7D5KF25_9EURY</name>
<feature type="region of interest" description="Disordered" evidence="1">
    <location>
        <begin position="68"/>
        <end position="91"/>
    </location>
</feature>
<proteinExistence type="predicted"/>
<dbReference type="CDD" id="cd17040">
    <property type="entry name" value="Ubl_MoaD_like"/>
    <property type="match status" value="1"/>
</dbReference>
<dbReference type="EMBL" id="CP058529">
    <property type="protein sequence ID" value="QLG27296.1"/>
    <property type="molecule type" value="Genomic_DNA"/>
</dbReference>
<dbReference type="InterPro" id="IPR012675">
    <property type="entry name" value="Beta-grasp_dom_sf"/>
</dbReference>
<dbReference type="InterPro" id="IPR003749">
    <property type="entry name" value="ThiS/MoaD-like"/>
</dbReference>
<sequence>MQVEVNCYGAVGEAVGGKSHEMTLEDGATVRTVVERLDERAPGLLDRLLHDDPKPLVVMRNVRHVSIQDGGGTRLEDGDTLALSDPPMPEG</sequence>
<gene>
    <name evidence="2" type="ORF">HUG10_06930</name>
</gene>
<keyword evidence="3" id="KW-1185">Reference proteome</keyword>
<organism evidence="2 3">
    <name type="scientific">Halorarum halophilum</name>
    <dbReference type="NCBI Taxonomy" id="2743090"/>
    <lineage>
        <taxon>Archaea</taxon>
        <taxon>Methanobacteriati</taxon>
        <taxon>Methanobacteriota</taxon>
        <taxon>Stenosarchaea group</taxon>
        <taxon>Halobacteria</taxon>
        <taxon>Halobacteriales</taxon>
        <taxon>Haloferacaceae</taxon>
        <taxon>Halorarum</taxon>
    </lineage>
</organism>
<evidence type="ECO:0000313" key="2">
    <source>
        <dbReference type="EMBL" id="QLG27296.1"/>
    </source>
</evidence>
<dbReference type="OrthoDB" id="134663at2157"/>
<reference evidence="2 3" key="1">
    <citation type="submission" date="2020-07" db="EMBL/GenBank/DDBJ databases">
        <title>Gai3-2, isolated from salt lake.</title>
        <authorList>
            <person name="Cui H."/>
            <person name="Shi X."/>
        </authorList>
    </citation>
    <scope>NUCLEOTIDE SEQUENCE [LARGE SCALE GENOMIC DNA]</scope>
    <source>
        <strain evidence="2 3">Gai3-2</strain>
    </source>
</reference>
<evidence type="ECO:0000256" key="1">
    <source>
        <dbReference type="SAM" id="MobiDB-lite"/>
    </source>
</evidence>
<accession>A0A7D5KF25</accession>
<dbReference type="Pfam" id="PF02597">
    <property type="entry name" value="ThiS"/>
    <property type="match status" value="1"/>
</dbReference>
<dbReference type="KEGG" id="halg:HUG10_06930"/>
<dbReference type="GeneID" id="56028553"/>
<evidence type="ECO:0000313" key="3">
    <source>
        <dbReference type="Proteomes" id="UP000509750"/>
    </source>
</evidence>
<dbReference type="AlphaFoldDB" id="A0A7D5KF25"/>
<dbReference type="Proteomes" id="UP000509750">
    <property type="component" value="Chromosome"/>
</dbReference>
<dbReference type="RefSeq" id="WP_179168871.1">
    <property type="nucleotide sequence ID" value="NZ_CP058529.1"/>
</dbReference>
<dbReference type="Gene3D" id="3.10.20.30">
    <property type="match status" value="1"/>
</dbReference>
<dbReference type="SUPFAM" id="SSF54285">
    <property type="entry name" value="MoaD/ThiS"/>
    <property type="match status" value="1"/>
</dbReference>